<protein>
    <recommendedName>
        <fullName evidence="3">GIY-YIG domain-containing protein</fullName>
    </recommendedName>
</protein>
<evidence type="ECO:0008006" key="3">
    <source>
        <dbReference type="Google" id="ProtNLM"/>
    </source>
</evidence>
<proteinExistence type="predicted"/>
<dbReference type="CDD" id="cd10442">
    <property type="entry name" value="GIY-YIG_PLEs"/>
    <property type="match status" value="1"/>
</dbReference>
<name>A0A974HZ56_XENLA</name>
<gene>
    <name evidence="1" type="ORF">XELAEV_18013165mg</name>
</gene>
<dbReference type="Gene3D" id="3.40.1440.10">
    <property type="entry name" value="GIY-YIG endonuclease"/>
    <property type="match status" value="1"/>
</dbReference>
<reference evidence="2" key="1">
    <citation type="journal article" date="2016" name="Nature">
        <title>Genome evolution in the allotetraploid frog Xenopus laevis.</title>
        <authorList>
            <person name="Session A.M."/>
            <person name="Uno Y."/>
            <person name="Kwon T."/>
            <person name="Chapman J.A."/>
            <person name="Toyoda A."/>
            <person name="Takahashi S."/>
            <person name="Fukui A."/>
            <person name="Hikosaka A."/>
            <person name="Suzuki A."/>
            <person name="Kondo M."/>
            <person name="van Heeringen S.J."/>
            <person name="Quigley I."/>
            <person name="Heinz S."/>
            <person name="Ogino H."/>
            <person name="Ochi H."/>
            <person name="Hellsten U."/>
            <person name="Lyons J.B."/>
            <person name="Simakov O."/>
            <person name="Putnam N."/>
            <person name="Stites J."/>
            <person name="Kuroki Y."/>
            <person name="Tanaka T."/>
            <person name="Michiue T."/>
            <person name="Watanabe M."/>
            <person name="Bogdanovic O."/>
            <person name="Lister R."/>
            <person name="Georgiou G."/>
            <person name="Paranjpe S.S."/>
            <person name="van Kruijsbergen I."/>
            <person name="Shu S."/>
            <person name="Carlson J."/>
            <person name="Kinoshita T."/>
            <person name="Ohta Y."/>
            <person name="Mawaribuchi S."/>
            <person name="Jenkins J."/>
            <person name="Grimwood J."/>
            <person name="Schmutz J."/>
            <person name="Mitros T."/>
            <person name="Mozaffari S.V."/>
            <person name="Suzuki Y."/>
            <person name="Haramoto Y."/>
            <person name="Yamamoto T.S."/>
            <person name="Takagi C."/>
            <person name="Heald R."/>
            <person name="Miller K."/>
            <person name="Haudenschild C."/>
            <person name="Kitzman J."/>
            <person name="Nakayama T."/>
            <person name="Izutsu Y."/>
            <person name="Robert J."/>
            <person name="Fortriede J."/>
            <person name="Burns K."/>
            <person name="Lotay V."/>
            <person name="Karimi K."/>
            <person name="Yasuoka Y."/>
            <person name="Dichmann D.S."/>
            <person name="Flajnik M.F."/>
            <person name="Houston D.W."/>
            <person name="Shendure J."/>
            <person name="DuPasquier L."/>
            <person name="Vize P.D."/>
            <person name="Zorn A.M."/>
            <person name="Ito M."/>
            <person name="Marcotte E.M."/>
            <person name="Wallingford J.B."/>
            <person name="Ito Y."/>
            <person name="Asashima M."/>
            <person name="Ueno N."/>
            <person name="Matsuda Y."/>
            <person name="Veenstra G.J."/>
            <person name="Fujiyama A."/>
            <person name="Harland R.M."/>
            <person name="Taira M."/>
            <person name="Rokhsar D.S."/>
        </authorList>
    </citation>
    <scope>NUCLEOTIDE SEQUENCE [LARGE SCALE GENOMIC DNA]</scope>
    <source>
        <strain evidence="2">J</strain>
    </source>
</reference>
<evidence type="ECO:0000313" key="1">
    <source>
        <dbReference type="EMBL" id="OCT95480.1"/>
    </source>
</evidence>
<accession>A0A974HZ56</accession>
<sequence>MAKKSKDPRVTFVTQYDVLSKHMNGILKKHWYILRGLYPMVREFALPPLILYKRGRTIGSKLTRTLVHKETIQKDTFLGTKNNGMYPYLNCKQCKYVMKTFKHPGTGEIIEIYGYHTCLTQFVVYAIVCPCGMIYFGETVQKVKSRISQHKSPIEMGNVGLQLSKHFKEKGHTAEQLRFTVLEMVPPLERGGDRELRLKQREVWWINKLNSLHPHGLNKDYNLYLFL</sequence>
<organism evidence="1 2">
    <name type="scientific">Xenopus laevis</name>
    <name type="common">African clawed frog</name>
    <dbReference type="NCBI Taxonomy" id="8355"/>
    <lineage>
        <taxon>Eukaryota</taxon>
        <taxon>Metazoa</taxon>
        <taxon>Chordata</taxon>
        <taxon>Craniata</taxon>
        <taxon>Vertebrata</taxon>
        <taxon>Euteleostomi</taxon>
        <taxon>Amphibia</taxon>
        <taxon>Batrachia</taxon>
        <taxon>Anura</taxon>
        <taxon>Pipoidea</taxon>
        <taxon>Pipidae</taxon>
        <taxon>Xenopodinae</taxon>
        <taxon>Xenopus</taxon>
        <taxon>Xenopus</taxon>
    </lineage>
</organism>
<dbReference type="PANTHER" id="PTHR21301">
    <property type="entry name" value="REVERSE TRANSCRIPTASE"/>
    <property type="match status" value="1"/>
</dbReference>
<dbReference type="EMBL" id="CM004468">
    <property type="protein sequence ID" value="OCT95480.1"/>
    <property type="molecule type" value="Genomic_DNA"/>
</dbReference>
<dbReference type="PANTHER" id="PTHR21301:SF12">
    <property type="match status" value="1"/>
</dbReference>
<dbReference type="AlphaFoldDB" id="A0A974HZ56"/>
<dbReference type="InterPro" id="IPR035901">
    <property type="entry name" value="GIY-YIG_endonuc_sf"/>
</dbReference>
<dbReference type="Proteomes" id="UP000694892">
    <property type="component" value="Chromosome 2L"/>
</dbReference>
<evidence type="ECO:0000313" key="2">
    <source>
        <dbReference type="Proteomes" id="UP000694892"/>
    </source>
</evidence>